<comment type="caution">
    <text evidence="2">The sequence shown here is derived from an EMBL/GenBank/DDBJ whole genome shotgun (WGS) entry which is preliminary data.</text>
</comment>
<dbReference type="EMBL" id="RIAR02000001">
    <property type="protein sequence ID" value="NSL85746.1"/>
    <property type="molecule type" value="Genomic_DNA"/>
</dbReference>
<evidence type="ECO:0000256" key="1">
    <source>
        <dbReference type="SAM" id="Phobius"/>
    </source>
</evidence>
<keyword evidence="3" id="KW-1185">Reference proteome</keyword>
<sequence length="426" mass="48619">MQSATSSELTCPSCRQVHHLSDIARTEMYVCGNCHSVLHTGPGTLHTAYALNAPKGKPLLTPGTQGILKGRRYTVIAVTEKFETGAIPYYWFEYILLDDNHELAYLSFYEGHWNLLKPLTGTPAQTLRRQVSQPSVTWDGQTLKRFSRYQARYHYASGEFYWTDNLRKGTHCLEYICPPKLIAVEYDKGNPEDWDVFGGEYIYPREVSKAFFKGARMPVRKGIAPAQPFSIDLWRFFVGGIIFCFLIFLIQQFYSHRSQSLQVLKEYIVADTSNTGKPIISPSFKVSGKNSNLTTLLETDLDNSWCEAEVTLVNEQTGKETAFVLGAEYYNGISEGEAWNEGSRWQEEFICSVAPGSYHFVTIFSKETNGRPVSLTLTAWWDMPSWWNAGFIAMTMGIIALIIRAADYFFELRRWHSSNVDPYLYK</sequence>
<keyword evidence="1" id="KW-0472">Membrane</keyword>
<dbReference type="OrthoDB" id="713199at2"/>
<evidence type="ECO:0000313" key="2">
    <source>
        <dbReference type="EMBL" id="NSL85746.1"/>
    </source>
</evidence>
<name>A0A9Q5GR29_9BACT</name>
<gene>
    <name evidence="2" type="ORF">ECE50_002815</name>
</gene>
<feature type="transmembrane region" description="Helical" evidence="1">
    <location>
        <begin position="386"/>
        <end position="406"/>
    </location>
</feature>
<accession>A0A9Q5GR29</accession>
<dbReference type="Proteomes" id="UP000281028">
    <property type="component" value="Unassembled WGS sequence"/>
</dbReference>
<dbReference type="AlphaFoldDB" id="A0A9Q5GR29"/>
<proteinExistence type="predicted"/>
<evidence type="ECO:0000313" key="3">
    <source>
        <dbReference type="Proteomes" id="UP000281028"/>
    </source>
</evidence>
<organism evidence="2 3">
    <name type="scientific">Chitinophaga solisilvae</name>
    <dbReference type="NCBI Taxonomy" id="1233460"/>
    <lineage>
        <taxon>Bacteria</taxon>
        <taxon>Pseudomonadati</taxon>
        <taxon>Bacteroidota</taxon>
        <taxon>Chitinophagia</taxon>
        <taxon>Chitinophagales</taxon>
        <taxon>Chitinophagaceae</taxon>
        <taxon>Chitinophaga</taxon>
    </lineage>
</organism>
<protein>
    <submittedName>
        <fullName evidence="2">DUF4178 domain-containing protein</fullName>
    </submittedName>
</protein>
<keyword evidence="1" id="KW-0812">Transmembrane</keyword>
<keyword evidence="1" id="KW-1133">Transmembrane helix</keyword>
<feature type="transmembrane region" description="Helical" evidence="1">
    <location>
        <begin position="233"/>
        <end position="254"/>
    </location>
</feature>
<reference evidence="2" key="1">
    <citation type="submission" date="2020-05" db="EMBL/GenBank/DDBJ databases">
        <title>Chitinophaga laudate sp. nov., isolated from a tropical peat swamp.</title>
        <authorList>
            <person name="Goh C.B.S."/>
            <person name="Lee M.S."/>
            <person name="Parimannan S."/>
            <person name="Pasbakhsh P."/>
            <person name="Yule C.M."/>
            <person name="Rajandas H."/>
            <person name="Loke S."/>
            <person name="Croft L."/>
            <person name="Tan J.B.L."/>
        </authorList>
    </citation>
    <scope>NUCLEOTIDE SEQUENCE</scope>
    <source>
        <strain evidence="2">Mgbs1</strain>
    </source>
</reference>